<evidence type="ECO:0000256" key="1">
    <source>
        <dbReference type="SAM" id="Phobius"/>
    </source>
</evidence>
<evidence type="ECO:0000313" key="3">
    <source>
        <dbReference type="Proteomes" id="UP000185608"/>
    </source>
</evidence>
<keyword evidence="1" id="KW-1133">Transmembrane helix</keyword>
<gene>
    <name evidence="2" type="ORF">HTSR_0366</name>
</gene>
<dbReference type="AlphaFoldDB" id="A0A1D8S2J2"/>
<dbReference type="RefSeq" id="WP_070364328.1">
    <property type="nucleotide sequence ID" value="NZ_CP016070.1"/>
</dbReference>
<reference evidence="2 3" key="1">
    <citation type="submission" date="2016-06" db="EMBL/GenBank/DDBJ databases">
        <title>Discovery of anaerobic lithoheterotrophic haloarchaeon capable of sulfur respiration by hydrogen and formate.</title>
        <authorList>
            <person name="Sorokin D.Y."/>
            <person name="Kublanov I.V."/>
            <person name="Roman P."/>
            <person name="Sinninghe Damste J.S."/>
            <person name="Golyshin P.N."/>
            <person name="Rojo D."/>
            <person name="Ciordia S."/>
            <person name="Mena Md.C."/>
            <person name="Ferrer M."/>
            <person name="Smedile F."/>
            <person name="Messina E."/>
            <person name="La Cono V."/>
            <person name="Yakimov M.M."/>
        </authorList>
    </citation>
    <scope>NUCLEOTIDE SEQUENCE [LARGE SCALE GENOMIC DNA]</scope>
    <source>
        <strain evidence="2 3">HTSR1</strain>
    </source>
</reference>
<feature type="transmembrane region" description="Helical" evidence="1">
    <location>
        <begin position="110"/>
        <end position="131"/>
    </location>
</feature>
<feature type="transmembrane region" description="Helical" evidence="1">
    <location>
        <begin position="265"/>
        <end position="284"/>
    </location>
</feature>
<organism evidence="2 3">
    <name type="scientific">Halodesulfurarchaeum formicicum</name>
    <dbReference type="NCBI Taxonomy" id="1873524"/>
    <lineage>
        <taxon>Archaea</taxon>
        <taxon>Methanobacteriati</taxon>
        <taxon>Methanobacteriota</taxon>
        <taxon>Stenosarchaea group</taxon>
        <taxon>Halobacteria</taxon>
        <taxon>Halobacteriales</taxon>
        <taxon>Halobacteriaceae</taxon>
        <taxon>Halodesulfurarchaeum</taxon>
    </lineage>
</organism>
<dbReference type="EMBL" id="CP016070">
    <property type="protein sequence ID" value="AOW79566.1"/>
    <property type="molecule type" value="Genomic_DNA"/>
</dbReference>
<protein>
    <recommendedName>
        <fullName evidence="4">Membrane-bound metal-dependent hydrolase</fullName>
    </recommendedName>
</protein>
<dbReference type="Proteomes" id="UP000185608">
    <property type="component" value="Chromosome"/>
</dbReference>
<sequence>MFVGHEFLALAAGIALARAAGLERERALTVGLVAGVSAALPDLDVLVAVVGAAGALAELSVAGWEQFWVASEGIHRGVTHTLLASGSAAVVLAASAVGQRAARQGRRLEVSGAIAVGVGTVVAVLGFLGPAVPRTGWLGYSLMLLGAIVVGGVVGSRSILGWRPVLGASLLGLLSHPFGDVFMASPPQACYPLGPFMTAPIRLAADPTLNLLGIALVELGAVWIGLFAVTRVRDLNIVRAIDRLALAGLTFPLFMTLLPTPTMAAAHWLGFPLVPFALLGLAPLRDSERPAEERIYRSIATGTATLTLGLLAYGLLLLAPGLA</sequence>
<dbReference type="KEGG" id="halh:HTSR_0366"/>
<dbReference type="GeneID" id="29828379"/>
<feature type="transmembrane region" description="Helical" evidence="1">
    <location>
        <begin position="296"/>
        <end position="319"/>
    </location>
</feature>
<feature type="transmembrane region" description="Helical" evidence="1">
    <location>
        <begin position="166"/>
        <end position="189"/>
    </location>
</feature>
<keyword evidence="1" id="KW-0812">Transmembrane</keyword>
<dbReference type="Pfam" id="PF04307">
    <property type="entry name" value="YdjM"/>
    <property type="match status" value="1"/>
</dbReference>
<dbReference type="STRING" id="1873524.HSR6_0350"/>
<name>A0A1D8S2J2_9EURY</name>
<accession>A0A1D8S2J2</accession>
<feature type="transmembrane region" description="Helical" evidence="1">
    <location>
        <begin position="209"/>
        <end position="229"/>
    </location>
</feature>
<feature type="transmembrane region" description="Helical" evidence="1">
    <location>
        <begin position="77"/>
        <end position="98"/>
    </location>
</feature>
<feature type="transmembrane region" description="Helical" evidence="1">
    <location>
        <begin position="137"/>
        <end position="154"/>
    </location>
</feature>
<dbReference type="InterPro" id="IPR007404">
    <property type="entry name" value="YdjM-like"/>
</dbReference>
<proteinExistence type="predicted"/>
<feature type="transmembrane region" description="Helical" evidence="1">
    <location>
        <begin position="241"/>
        <end position="259"/>
    </location>
</feature>
<evidence type="ECO:0008006" key="4">
    <source>
        <dbReference type="Google" id="ProtNLM"/>
    </source>
</evidence>
<keyword evidence="1" id="KW-0472">Membrane</keyword>
<evidence type="ECO:0000313" key="2">
    <source>
        <dbReference type="EMBL" id="AOW79566.1"/>
    </source>
</evidence>